<evidence type="ECO:0000313" key="2">
    <source>
        <dbReference type="EMBL" id="ASK78791.1"/>
    </source>
</evidence>
<feature type="compositionally biased region" description="Polar residues" evidence="1">
    <location>
        <begin position="92"/>
        <end position="109"/>
    </location>
</feature>
<dbReference type="InterPro" id="IPR018648">
    <property type="entry name" value="DUF2076"/>
</dbReference>
<organism evidence="2 3">
    <name type="scientific">Paraphotobacterium marinum</name>
    <dbReference type="NCBI Taxonomy" id="1755811"/>
    <lineage>
        <taxon>Bacteria</taxon>
        <taxon>Pseudomonadati</taxon>
        <taxon>Pseudomonadota</taxon>
        <taxon>Gammaproteobacteria</taxon>
        <taxon>Vibrionales</taxon>
        <taxon>Vibrionaceae</taxon>
        <taxon>Paraphotobacterium</taxon>
    </lineage>
</organism>
<accession>A0A220VES0</accession>
<dbReference type="Pfam" id="PF09849">
    <property type="entry name" value="DUF2076"/>
    <property type="match status" value="1"/>
</dbReference>
<dbReference type="Proteomes" id="UP000242175">
    <property type="component" value="Chromosome large"/>
</dbReference>
<sequence>MQEQERLLIENLAQRLKSTQVEHVDVEANDLINKLIASEKNALYLLTQAVLLQEQALTSAQEKIKELEDKIESLEKEPPKTSFLGGLFGNNAAKQETDSNSGQSRQSAASKDFDPRDYASSQRQEPPIQNGQFQQGAAGSNRMSGGSSFLAQAASTAAGVAGGALLFQGISHLFSGSSNGFLAGSGQTSETVNNETINNETINNASVDDPSIADHVAQNDSYLQDNQIDNDLSSDWGDDSGGFGFDDFGGDDW</sequence>
<feature type="compositionally biased region" description="Polar residues" evidence="1">
    <location>
        <begin position="119"/>
        <end position="145"/>
    </location>
</feature>
<dbReference type="KEGG" id="pmai:CF386_07180"/>
<keyword evidence="3" id="KW-1185">Reference proteome</keyword>
<dbReference type="OrthoDB" id="5873420at2"/>
<evidence type="ECO:0008006" key="4">
    <source>
        <dbReference type="Google" id="ProtNLM"/>
    </source>
</evidence>
<gene>
    <name evidence="2" type="ORF">CF386_07180</name>
</gene>
<feature type="region of interest" description="Disordered" evidence="1">
    <location>
        <begin position="72"/>
        <end position="145"/>
    </location>
</feature>
<evidence type="ECO:0000256" key="1">
    <source>
        <dbReference type="SAM" id="MobiDB-lite"/>
    </source>
</evidence>
<proteinExistence type="predicted"/>
<dbReference type="RefSeq" id="WP_089073699.1">
    <property type="nucleotide sequence ID" value="NZ_CBCSAM010000001.1"/>
</dbReference>
<dbReference type="EMBL" id="CP022355">
    <property type="protein sequence ID" value="ASK78791.1"/>
    <property type="molecule type" value="Genomic_DNA"/>
</dbReference>
<name>A0A220VES0_9GAMM</name>
<dbReference type="AlphaFoldDB" id="A0A220VES0"/>
<feature type="compositionally biased region" description="Polar residues" evidence="1">
    <location>
        <begin position="218"/>
        <end position="231"/>
    </location>
</feature>
<feature type="region of interest" description="Disordered" evidence="1">
    <location>
        <begin position="215"/>
        <end position="253"/>
    </location>
</feature>
<protein>
    <recommendedName>
        <fullName evidence="4">ABC transporter substrate-binding protein</fullName>
    </recommendedName>
</protein>
<evidence type="ECO:0000313" key="3">
    <source>
        <dbReference type="Proteomes" id="UP000242175"/>
    </source>
</evidence>
<reference evidence="2 3" key="1">
    <citation type="journal article" date="2016" name="Int. J. Syst. Evol. Microbiol.">
        <title>Paraphotobacterium marinum gen. nov., sp. nov., a member of the family Vibrionaceae, isolated from surface seawater.</title>
        <authorList>
            <person name="Huang Z."/>
            <person name="Dong C."/>
            <person name="Shao Z."/>
        </authorList>
    </citation>
    <scope>NUCLEOTIDE SEQUENCE [LARGE SCALE GENOMIC DNA]</scope>
    <source>
        <strain evidence="2 3">NSCS20N07D</strain>
    </source>
</reference>